<dbReference type="InterPro" id="IPR036412">
    <property type="entry name" value="HAD-like_sf"/>
</dbReference>
<accession>A0A330LXB7</accession>
<dbReference type="InterPro" id="IPR006439">
    <property type="entry name" value="HAD-SF_hydro_IA"/>
</dbReference>
<evidence type="ECO:0000313" key="2">
    <source>
        <dbReference type="Proteomes" id="UP000250123"/>
    </source>
</evidence>
<dbReference type="PANTHER" id="PTHR18901">
    <property type="entry name" value="2-DEOXYGLUCOSE-6-PHOSPHATE PHOSPHATASE 2"/>
    <property type="match status" value="1"/>
</dbReference>
<dbReference type="OrthoDB" id="9800058at2"/>
<dbReference type="AlphaFoldDB" id="A0A330LXB7"/>
<dbReference type="Gene3D" id="3.40.50.1000">
    <property type="entry name" value="HAD superfamily/HAD-like"/>
    <property type="match status" value="1"/>
</dbReference>
<dbReference type="EMBL" id="LS483452">
    <property type="protein sequence ID" value="SQH74104.1"/>
    <property type="molecule type" value="Genomic_DNA"/>
</dbReference>
<dbReference type="KEGG" id="sbk:SHEWBE_0103"/>
<dbReference type="Proteomes" id="UP000250123">
    <property type="component" value="Chromosome SHEWBE"/>
</dbReference>
<dbReference type="InterPro" id="IPR023214">
    <property type="entry name" value="HAD_sf"/>
</dbReference>
<reference evidence="2" key="1">
    <citation type="submission" date="2018-06" db="EMBL/GenBank/DDBJ databases">
        <authorList>
            <person name="Cea G.-C."/>
            <person name="William W."/>
        </authorList>
    </citation>
    <scope>NUCLEOTIDE SEQUENCE [LARGE SCALE GENOMIC DNA]</scope>
    <source>
        <strain evidence="2">DB21MT-2</strain>
    </source>
</reference>
<dbReference type="Pfam" id="PF13419">
    <property type="entry name" value="HAD_2"/>
    <property type="match status" value="1"/>
</dbReference>
<dbReference type="SUPFAM" id="SSF56784">
    <property type="entry name" value="HAD-like"/>
    <property type="match status" value="1"/>
</dbReference>
<dbReference type="InterPro" id="IPR023198">
    <property type="entry name" value="PGP-like_dom2"/>
</dbReference>
<keyword evidence="1" id="KW-0378">Hydrolase</keyword>
<dbReference type="SFLD" id="SFLDS00003">
    <property type="entry name" value="Haloacid_Dehalogenase"/>
    <property type="match status" value="1"/>
</dbReference>
<dbReference type="GO" id="GO:0016787">
    <property type="term" value="F:hydrolase activity"/>
    <property type="evidence" value="ECO:0007669"/>
    <property type="project" value="UniProtKB-KW"/>
</dbReference>
<protein>
    <submittedName>
        <fullName evidence="1">Putative Haloacid dehalogenase-like hydrolase</fullName>
    </submittedName>
</protein>
<evidence type="ECO:0000313" key="1">
    <source>
        <dbReference type="EMBL" id="SQH74104.1"/>
    </source>
</evidence>
<dbReference type="InterPro" id="IPR041492">
    <property type="entry name" value="HAD_2"/>
</dbReference>
<sequence length="229" mass="25339">MKVLTQRKSVTPKAVIFDMDGLLIDSEQVYFKSFKQTSSIFNVTNCDDIFFKILGQNHVGTLKILSTEFGCSDFSRQFEKQWSLEAHKLFQHPIDIKPGVHDLLIALDRQRIPYAVATGNMTETAMLLLQKCGLGSVFSIIIGGDQVENGKPEPDIYLKAAEALHIRPGHCAVFEDSENGVRAGLAAGMSVFQVPDMVEPTDEFRNLGHTILDSLRAGPMALGLEAKNR</sequence>
<dbReference type="PANTHER" id="PTHR18901:SF38">
    <property type="entry name" value="PSEUDOURIDINE-5'-PHOSPHATASE"/>
    <property type="match status" value="1"/>
</dbReference>
<organism evidence="1 2">
    <name type="scientific">Shewanella benthica</name>
    <dbReference type="NCBI Taxonomy" id="43661"/>
    <lineage>
        <taxon>Bacteria</taxon>
        <taxon>Pseudomonadati</taxon>
        <taxon>Pseudomonadota</taxon>
        <taxon>Gammaproteobacteria</taxon>
        <taxon>Alteromonadales</taxon>
        <taxon>Shewanellaceae</taxon>
        <taxon>Shewanella</taxon>
    </lineage>
</organism>
<dbReference type="SFLD" id="SFLDG01135">
    <property type="entry name" value="C1.5.6:_HAD__Beta-PGM__Phospha"/>
    <property type="match status" value="1"/>
</dbReference>
<dbReference type="NCBIfam" id="TIGR01509">
    <property type="entry name" value="HAD-SF-IA-v3"/>
    <property type="match status" value="1"/>
</dbReference>
<dbReference type="RefSeq" id="WP_145981843.1">
    <property type="nucleotide sequence ID" value="NZ_LS483452.1"/>
</dbReference>
<dbReference type="SFLD" id="SFLDG01129">
    <property type="entry name" value="C1.5:_HAD__Beta-PGM__Phosphata"/>
    <property type="match status" value="1"/>
</dbReference>
<dbReference type="Gene3D" id="1.10.150.240">
    <property type="entry name" value="Putative phosphatase, domain 2"/>
    <property type="match status" value="1"/>
</dbReference>
<dbReference type="CDD" id="cd07505">
    <property type="entry name" value="HAD_BPGM-like"/>
    <property type="match status" value="1"/>
</dbReference>
<proteinExistence type="predicted"/>
<name>A0A330LXB7_9GAMM</name>
<gene>
    <name evidence="1" type="ORF">SHEWBE_0103</name>
</gene>